<gene>
    <name evidence="8" type="ORF">NE237_005352</name>
</gene>
<evidence type="ECO:0000256" key="3">
    <source>
        <dbReference type="ARBA" id="ARBA00022525"/>
    </source>
</evidence>
<dbReference type="EMBL" id="JAMYWD010000005">
    <property type="protein sequence ID" value="KAJ4972253.1"/>
    <property type="molecule type" value="Genomic_DNA"/>
</dbReference>
<keyword evidence="5" id="KW-0325">Glycoprotein</keyword>
<protein>
    <recommendedName>
        <fullName evidence="10">Gamma-interferon-inducible lysosomal thiol reductase</fullName>
    </recommendedName>
</protein>
<dbReference type="GO" id="GO:0005576">
    <property type="term" value="C:extracellular region"/>
    <property type="evidence" value="ECO:0007669"/>
    <property type="project" value="UniProtKB-SubCell"/>
</dbReference>
<comment type="caution">
    <text evidence="8">The sequence shown here is derived from an EMBL/GenBank/DDBJ whole genome shotgun (WGS) entry which is preliminary data.</text>
</comment>
<dbReference type="Pfam" id="PF03227">
    <property type="entry name" value="GILT"/>
    <property type="match status" value="1"/>
</dbReference>
<evidence type="ECO:0000256" key="5">
    <source>
        <dbReference type="ARBA" id="ARBA00023180"/>
    </source>
</evidence>
<evidence type="ECO:0008006" key="10">
    <source>
        <dbReference type="Google" id="ProtNLM"/>
    </source>
</evidence>
<accession>A0A9Q0QUC6</accession>
<dbReference type="AlphaFoldDB" id="A0A9Q0QUC6"/>
<evidence type="ECO:0000313" key="8">
    <source>
        <dbReference type="EMBL" id="KAJ4972253.1"/>
    </source>
</evidence>
<feature type="chain" id="PRO_5040306877" description="Gamma-interferon-inducible lysosomal thiol reductase" evidence="7">
    <location>
        <begin position="24"/>
        <end position="265"/>
    </location>
</feature>
<feature type="region of interest" description="Disordered" evidence="6">
    <location>
        <begin position="237"/>
        <end position="265"/>
    </location>
</feature>
<comment type="subcellular location">
    <subcellularLocation>
        <location evidence="1">Secreted</location>
    </subcellularLocation>
</comment>
<dbReference type="PANTHER" id="PTHR13234:SF8">
    <property type="entry name" value="GAMMA-INTERFERON-INDUCIBLE LYSOSOMAL THIOL REDUCTASE"/>
    <property type="match status" value="1"/>
</dbReference>
<name>A0A9Q0QUC6_9MAGN</name>
<evidence type="ECO:0000256" key="1">
    <source>
        <dbReference type="ARBA" id="ARBA00004613"/>
    </source>
</evidence>
<comment type="similarity">
    <text evidence="2">Belongs to the GILT family.</text>
</comment>
<dbReference type="OrthoDB" id="958254at2759"/>
<sequence>MASPGFPSFLLLSYILVFASVDGSSSPAPKVSLALYYETLCPYCSSFIINQLSSVFEQGLITIVDLKLVPYGNAKIQGNDNIVCQHGSYECLLNTVEACAINVWSDVNKHFNFIYCVERLVTEGKYKEWESCFEKMAVDPKGIVECYNSGLGKEIELFYANITGFLQPPHAYVPWVTVNDQPLYLDYANFKSYVCKAYKGSPLPKACNSLTRQIISVEKAKPTYEVCYAEEPTKMQASNSSSSTKMGRKWTAGTSRRRQMMEYSI</sequence>
<dbReference type="PANTHER" id="PTHR13234">
    <property type="entry name" value="GAMMA-INTERFERON INDUCIBLE LYSOSOMAL THIOL REDUCTASE GILT"/>
    <property type="match status" value="1"/>
</dbReference>
<keyword evidence="9" id="KW-1185">Reference proteome</keyword>
<evidence type="ECO:0000313" key="9">
    <source>
        <dbReference type="Proteomes" id="UP001141806"/>
    </source>
</evidence>
<dbReference type="Proteomes" id="UP001141806">
    <property type="component" value="Unassembled WGS sequence"/>
</dbReference>
<keyword evidence="3" id="KW-0964">Secreted</keyword>
<feature type="signal peptide" evidence="7">
    <location>
        <begin position="1"/>
        <end position="23"/>
    </location>
</feature>
<evidence type="ECO:0000256" key="4">
    <source>
        <dbReference type="ARBA" id="ARBA00022729"/>
    </source>
</evidence>
<reference evidence="8" key="1">
    <citation type="journal article" date="2023" name="Plant J.">
        <title>The genome of the king protea, Protea cynaroides.</title>
        <authorList>
            <person name="Chang J."/>
            <person name="Duong T.A."/>
            <person name="Schoeman C."/>
            <person name="Ma X."/>
            <person name="Roodt D."/>
            <person name="Barker N."/>
            <person name="Li Z."/>
            <person name="Van de Peer Y."/>
            <person name="Mizrachi E."/>
        </authorList>
    </citation>
    <scope>NUCLEOTIDE SEQUENCE</scope>
    <source>
        <tissue evidence="8">Young leaves</tissue>
    </source>
</reference>
<keyword evidence="4 7" id="KW-0732">Signal</keyword>
<evidence type="ECO:0000256" key="6">
    <source>
        <dbReference type="SAM" id="MobiDB-lite"/>
    </source>
</evidence>
<evidence type="ECO:0000256" key="2">
    <source>
        <dbReference type="ARBA" id="ARBA00005679"/>
    </source>
</evidence>
<proteinExistence type="inferred from homology"/>
<dbReference type="InterPro" id="IPR004911">
    <property type="entry name" value="Interferon-induced_GILT"/>
</dbReference>
<evidence type="ECO:0000256" key="7">
    <source>
        <dbReference type="SAM" id="SignalP"/>
    </source>
</evidence>
<dbReference type="GO" id="GO:0016671">
    <property type="term" value="F:oxidoreductase activity, acting on a sulfur group of donors, disulfide as acceptor"/>
    <property type="evidence" value="ECO:0007669"/>
    <property type="project" value="InterPro"/>
</dbReference>
<organism evidence="8 9">
    <name type="scientific">Protea cynaroides</name>
    <dbReference type="NCBI Taxonomy" id="273540"/>
    <lineage>
        <taxon>Eukaryota</taxon>
        <taxon>Viridiplantae</taxon>
        <taxon>Streptophyta</taxon>
        <taxon>Embryophyta</taxon>
        <taxon>Tracheophyta</taxon>
        <taxon>Spermatophyta</taxon>
        <taxon>Magnoliopsida</taxon>
        <taxon>Proteales</taxon>
        <taxon>Proteaceae</taxon>
        <taxon>Protea</taxon>
    </lineage>
</organism>